<dbReference type="InterPro" id="IPR001509">
    <property type="entry name" value="Epimerase_deHydtase"/>
</dbReference>
<dbReference type="AlphaFoldDB" id="A0AAC8Z2H4"/>
<reference evidence="3" key="1">
    <citation type="submission" date="2015-11" db="EMBL/GenBank/DDBJ databases">
        <title>Complete genome sequence of a polyethylene-glycol degrader Sphingopyxis macrogoltabida 203N (NBRC 111659).</title>
        <authorList>
            <person name="Yoshiyuki O."/>
            <person name="Shouta N."/>
            <person name="Nagata Y."/>
            <person name="Numata M."/>
            <person name="Tsuchikane K."/>
            <person name="Hosoyama A."/>
            <person name="Yamazoe A."/>
            <person name="Tsuda M."/>
            <person name="Fujita N."/>
            <person name="Kawai F."/>
        </authorList>
    </citation>
    <scope>NUCLEOTIDE SEQUENCE [LARGE SCALE GENOMIC DNA]</scope>
    <source>
        <strain evidence="3">203N</strain>
    </source>
</reference>
<organism evidence="2 3">
    <name type="scientific">Sphingopyxis macrogoltabida</name>
    <name type="common">Sphingomonas macrogoltabidus</name>
    <dbReference type="NCBI Taxonomy" id="33050"/>
    <lineage>
        <taxon>Bacteria</taxon>
        <taxon>Pseudomonadati</taxon>
        <taxon>Pseudomonadota</taxon>
        <taxon>Alphaproteobacteria</taxon>
        <taxon>Sphingomonadales</taxon>
        <taxon>Sphingomonadaceae</taxon>
        <taxon>Sphingopyxis</taxon>
    </lineage>
</organism>
<feature type="domain" description="NAD-dependent epimerase/dehydratase" evidence="1">
    <location>
        <begin position="6"/>
        <end position="219"/>
    </location>
</feature>
<dbReference type="GO" id="GO:0004029">
    <property type="term" value="F:aldehyde dehydrogenase (NAD+) activity"/>
    <property type="evidence" value="ECO:0007669"/>
    <property type="project" value="TreeGrafter"/>
</dbReference>
<dbReference type="SUPFAM" id="SSF51735">
    <property type="entry name" value="NAD(P)-binding Rossmann-fold domains"/>
    <property type="match status" value="1"/>
</dbReference>
<protein>
    <recommendedName>
        <fullName evidence="1">NAD-dependent epimerase/dehydratase domain-containing protein</fullName>
    </recommendedName>
</protein>
<dbReference type="InterPro" id="IPR051783">
    <property type="entry name" value="NAD(P)-dependent_oxidoreduct"/>
</dbReference>
<name>A0AAC8Z2H4_SPHMC</name>
<dbReference type="RefSeq" id="WP_054729286.1">
    <property type="nucleotide sequence ID" value="NZ_CP009429.1"/>
</dbReference>
<dbReference type="Gene3D" id="3.40.50.720">
    <property type="entry name" value="NAD(P)-binding Rossmann-like Domain"/>
    <property type="match status" value="1"/>
</dbReference>
<dbReference type="PANTHER" id="PTHR48079">
    <property type="entry name" value="PROTEIN YEEZ"/>
    <property type="match status" value="1"/>
</dbReference>
<gene>
    <name evidence="2" type="ORF">ATM17_15510</name>
</gene>
<proteinExistence type="predicted"/>
<evidence type="ECO:0000313" key="3">
    <source>
        <dbReference type="Proteomes" id="UP000076088"/>
    </source>
</evidence>
<dbReference type="KEGG" id="smaz:LH19_14935"/>
<dbReference type="PANTHER" id="PTHR48079:SF6">
    <property type="entry name" value="NAD(P)-BINDING DOMAIN-CONTAINING PROTEIN-RELATED"/>
    <property type="match status" value="1"/>
</dbReference>
<reference evidence="2 3" key="2">
    <citation type="journal article" date="2016" name="Genome Announc.">
        <title>Complete Genome Sequence of Sphingopyxis macrogoltabida Strain 203N (NBRC 111659), a Polyethylene Glycol Degrader.</title>
        <authorList>
            <person name="Ohtsubo Y."/>
            <person name="Nonoyama S."/>
            <person name="Nagata Y."/>
            <person name="Numata M."/>
            <person name="Tsuchikane K."/>
            <person name="Hosoyama A."/>
            <person name="Yamazoe A."/>
            <person name="Tsuda M."/>
            <person name="Fujita N."/>
            <person name="Kawai F."/>
        </authorList>
    </citation>
    <scope>NUCLEOTIDE SEQUENCE [LARGE SCALE GENOMIC DNA]</scope>
    <source>
        <strain evidence="2 3">203N</strain>
    </source>
</reference>
<evidence type="ECO:0000313" key="2">
    <source>
        <dbReference type="EMBL" id="AMU90429.1"/>
    </source>
</evidence>
<dbReference type="Pfam" id="PF01370">
    <property type="entry name" value="Epimerase"/>
    <property type="match status" value="1"/>
</dbReference>
<keyword evidence="3" id="KW-1185">Reference proteome</keyword>
<dbReference type="GO" id="GO:0005737">
    <property type="term" value="C:cytoplasm"/>
    <property type="evidence" value="ECO:0007669"/>
    <property type="project" value="TreeGrafter"/>
</dbReference>
<dbReference type="Proteomes" id="UP000076088">
    <property type="component" value="Chromosome"/>
</dbReference>
<accession>A0AAC8Z2H4</accession>
<evidence type="ECO:0000259" key="1">
    <source>
        <dbReference type="Pfam" id="PF01370"/>
    </source>
</evidence>
<dbReference type="EMBL" id="CP013344">
    <property type="protein sequence ID" value="AMU90429.1"/>
    <property type="molecule type" value="Genomic_DNA"/>
</dbReference>
<dbReference type="InterPro" id="IPR036291">
    <property type="entry name" value="NAD(P)-bd_dom_sf"/>
</dbReference>
<sequence>MVRHLLVTGATGGLGAALVRAARARGHDVVATGRSADKARALEALGARFVPADLAEAGDLAPLVAGVESVIHAAALSASWGAREAFVRANVTATARLLDAARAAGCRRFVFISSPSIFASFRDRENIGIDAAPADPPLNDYARTKLAAERMVLAADSADMACCAIRPRALVGPGDRVILPKLAELAMRRRMPLPGGGHARVEFTDLRDAAEAIMLAEDRAPDIGGIAINISGGRPVAVRDVAVRLAAALGTNSELVTLPVPLARSIAVVAEGWGRLTRSAAEPVLTRYTLATLACSQSFDMAPAERLLGFRPRHDALETLLAEAAQWKAKR</sequence>